<proteinExistence type="inferred from homology"/>
<dbReference type="EMBL" id="FUXX01000019">
    <property type="protein sequence ID" value="SKA62577.1"/>
    <property type="molecule type" value="Genomic_DNA"/>
</dbReference>
<dbReference type="GO" id="GO:0000166">
    <property type="term" value="F:nucleotide binding"/>
    <property type="evidence" value="ECO:0007669"/>
    <property type="project" value="UniProtKB-KW"/>
</dbReference>
<accession>A0A1T4VCC1</accession>
<dbReference type="GO" id="GO:0004748">
    <property type="term" value="F:ribonucleoside-diphosphate reductase activity, thioredoxin disulfide as acceptor"/>
    <property type="evidence" value="ECO:0007669"/>
    <property type="project" value="UniProtKB-EC"/>
</dbReference>
<gene>
    <name evidence="7" type="ORF">SAMN02745213_01281</name>
</gene>
<dbReference type="InterPro" id="IPR023806">
    <property type="entry name" value="CHP03905"/>
</dbReference>
<comment type="similarity">
    <text evidence="1">Belongs to the ribonucleoside diphosphate reductase class-2 family.</text>
</comment>
<evidence type="ECO:0000256" key="2">
    <source>
        <dbReference type="ARBA" id="ARBA00012274"/>
    </source>
</evidence>
<protein>
    <recommendedName>
        <fullName evidence="2">ribonucleoside-diphosphate reductase</fullName>
        <ecNumber evidence="2">1.17.4.1</ecNumber>
    </recommendedName>
</protein>
<comment type="catalytic activity">
    <reaction evidence="5">
        <text>a 2'-deoxyribonucleoside 5'-diphosphate + [thioredoxin]-disulfide + H2O = a ribonucleoside 5'-diphosphate + [thioredoxin]-dithiol</text>
        <dbReference type="Rhea" id="RHEA:23252"/>
        <dbReference type="Rhea" id="RHEA-COMP:10698"/>
        <dbReference type="Rhea" id="RHEA-COMP:10700"/>
        <dbReference type="ChEBI" id="CHEBI:15377"/>
        <dbReference type="ChEBI" id="CHEBI:29950"/>
        <dbReference type="ChEBI" id="CHEBI:50058"/>
        <dbReference type="ChEBI" id="CHEBI:57930"/>
        <dbReference type="ChEBI" id="CHEBI:73316"/>
        <dbReference type="EC" id="1.17.4.1"/>
    </reaction>
</comment>
<dbReference type="InterPro" id="IPR024434">
    <property type="entry name" value="TSCPD_dom"/>
</dbReference>
<dbReference type="AlphaFoldDB" id="A0A1T4VCC1"/>
<dbReference type="GO" id="GO:0071897">
    <property type="term" value="P:DNA biosynthetic process"/>
    <property type="evidence" value="ECO:0007669"/>
    <property type="project" value="UniProtKB-KW"/>
</dbReference>
<evidence type="ECO:0000256" key="5">
    <source>
        <dbReference type="ARBA" id="ARBA00047754"/>
    </source>
</evidence>
<feature type="domain" description="TSCPD" evidence="6">
    <location>
        <begin position="4"/>
        <end position="79"/>
    </location>
</feature>
<organism evidence="7 8">
    <name type="scientific">Succinivibrio dextrinosolvens DSM 3072</name>
    <dbReference type="NCBI Taxonomy" id="1123324"/>
    <lineage>
        <taxon>Bacteria</taxon>
        <taxon>Pseudomonadati</taxon>
        <taxon>Pseudomonadota</taxon>
        <taxon>Gammaproteobacteria</taxon>
        <taxon>Aeromonadales</taxon>
        <taxon>Succinivibrionaceae</taxon>
        <taxon>Succinivibrio</taxon>
    </lineage>
</organism>
<evidence type="ECO:0000256" key="1">
    <source>
        <dbReference type="ARBA" id="ARBA00007405"/>
    </source>
</evidence>
<evidence type="ECO:0000256" key="3">
    <source>
        <dbReference type="ARBA" id="ARBA00022634"/>
    </source>
</evidence>
<evidence type="ECO:0000313" key="8">
    <source>
        <dbReference type="Proteomes" id="UP000242432"/>
    </source>
</evidence>
<keyword evidence="4" id="KW-0547">Nucleotide-binding</keyword>
<name>A0A1T4VCC1_9GAMM</name>
<keyword evidence="8" id="KW-1185">Reference proteome</keyword>
<reference evidence="8" key="1">
    <citation type="submission" date="2017-02" db="EMBL/GenBank/DDBJ databases">
        <authorList>
            <person name="Varghese N."/>
            <person name="Submissions S."/>
        </authorList>
    </citation>
    <scope>NUCLEOTIDE SEQUENCE [LARGE SCALE GENOMIC DNA]</scope>
    <source>
        <strain evidence="8">DSM 3072</strain>
    </source>
</reference>
<dbReference type="Proteomes" id="UP000242432">
    <property type="component" value="Unassembled WGS sequence"/>
</dbReference>
<dbReference type="EC" id="1.17.4.1" evidence="2"/>
<evidence type="ECO:0000256" key="4">
    <source>
        <dbReference type="ARBA" id="ARBA00022741"/>
    </source>
</evidence>
<dbReference type="Pfam" id="PF12637">
    <property type="entry name" value="TSCPD"/>
    <property type="match status" value="1"/>
</dbReference>
<dbReference type="RefSeq" id="WP_078928764.1">
    <property type="nucleotide sequence ID" value="NZ_FUXX01000019.1"/>
</dbReference>
<dbReference type="STRING" id="83771.SAMN02910357_00878"/>
<dbReference type="NCBIfam" id="TIGR03905">
    <property type="entry name" value="TIGR03905_4_Cys"/>
    <property type="match status" value="1"/>
</dbReference>
<sequence length="84" mass="9422">MFEYITHGTCCKKIFVQLKENTIEDVNFLGGCDGNLKAIRKLVLGKDAKEIIELLRGNECRNKGTSCADQLTYALEEALRANKI</sequence>
<keyword evidence="3" id="KW-0237">DNA synthesis</keyword>
<evidence type="ECO:0000313" key="7">
    <source>
        <dbReference type="EMBL" id="SKA62577.1"/>
    </source>
</evidence>
<evidence type="ECO:0000259" key="6">
    <source>
        <dbReference type="Pfam" id="PF12637"/>
    </source>
</evidence>